<dbReference type="SUPFAM" id="SSF49562">
    <property type="entry name" value="C2 domain (Calcium/lipid-binding domain, CaLB)"/>
    <property type="match status" value="2"/>
</dbReference>
<evidence type="ECO:0000256" key="4">
    <source>
        <dbReference type="ARBA" id="ARBA00022692"/>
    </source>
</evidence>
<feature type="compositionally biased region" description="Basic and acidic residues" evidence="11">
    <location>
        <begin position="675"/>
        <end position="684"/>
    </location>
</feature>
<dbReference type="InterPro" id="IPR000008">
    <property type="entry name" value="C2_dom"/>
</dbReference>
<feature type="region of interest" description="Disordered" evidence="11">
    <location>
        <begin position="269"/>
        <end position="304"/>
    </location>
</feature>
<dbReference type="EMBL" id="JAEVFJ010000011">
    <property type="protein sequence ID" value="KAH8101754.1"/>
    <property type="molecule type" value="Genomic_DNA"/>
</dbReference>
<protein>
    <recommendedName>
        <fullName evidence="16">C2 domain-containing protein</fullName>
    </recommendedName>
</protein>
<dbReference type="PANTHER" id="PTHR47348:SF3">
    <property type="entry name" value="MEIOTICALLY UP-REGULATED GENE 190 PROTEIN"/>
    <property type="match status" value="1"/>
</dbReference>
<evidence type="ECO:0000313" key="14">
    <source>
        <dbReference type="EMBL" id="KAH8101754.1"/>
    </source>
</evidence>
<feature type="compositionally biased region" description="Basic and acidic residues" evidence="11">
    <location>
        <begin position="43"/>
        <end position="55"/>
    </location>
</feature>
<comment type="subcellular location">
    <subcellularLocation>
        <location evidence="1">Endoplasmic reticulum membrane</location>
    </subcellularLocation>
</comment>
<feature type="region of interest" description="Disordered" evidence="11">
    <location>
        <begin position="1024"/>
        <end position="1150"/>
    </location>
</feature>
<dbReference type="InterPro" id="IPR037767">
    <property type="entry name" value="C2A_Mug190-like"/>
</dbReference>
<feature type="compositionally biased region" description="Basic and acidic residues" evidence="11">
    <location>
        <begin position="1042"/>
        <end position="1055"/>
    </location>
</feature>
<keyword evidence="9" id="KW-0446">Lipid-binding</keyword>
<evidence type="ECO:0000259" key="12">
    <source>
        <dbReference type="PROSITE" id="PS50004"/>
    </source>
</evidence>
<evidence type="ECO:0000259" key="13">
    <source>
        <dbReference type="PROSITE" id="PS51847"/>
    </source>
</evidence>
<keyword evidence="8" id="KW-0445">Lipid transport</keyword>
<evidence type="ECO:0000256" key="7">
    <source>
        <dbReference type="ARBA" id="ARBA00022989"/>
    </source>
</evidence>
<keyword evidence="3" id="KW-0597">Phosphoprotein</keyword>
<dbReference type="GO" id="GO:0008289">
    <property type="term" value="F:lipid binding"/>
    <property type="evidence" value="ECO:0007669"/>
    <property type="project" value="UniProtKB-KW"/>
</dbReference>
<proteinExistence type="predicted"/>
<dbReference type="PROSITE" id="PS51847">
    <property type="entry name" value="SMP"/>
    <property type="match status" value="1"/>
</dbReference>
<dbReference type="InterPro" id="IPR031468">
    <property type="entry name" value="SMP_LBD"/>
</dbReference>
<feature type="compositionally biased region" description="Basic and acidic residues" evidence="11">
    <location>
        <begin position="75"/>
        <end position="88"/>
    </location>
</feature>
<dbReference type="PROSITE" id="PS50004">
    <property type="entry name" value="C2"/>
    <property type="match status" value="2"/>
</dbReference>
<keyword evidence="5" id="KW-0677">Repeat</keyword>
<dbReference type="PANTHER" id="PTHR47348">
    <property type="entry name" value="MEIOTICALLY UP-REGULATED GENE 190 PROTEIN"/>
    <property type="match status" value="1"/>
</dbReference>
<dbReference type="CDD" id="cd21676">
    <property type="entry name" value="SMP_Mug190"/>
    <property type="match status" value="1"/>
</dbReference>
<dbReference type="Proteomes" id="UP000813824">
    <property type="component" value="Unassembled WGS sequence"/>
</dbReference>
<evidence type="ECO:0000256" key="10">
    <source>
        <dbReference type="ARBA" id="ARBA00023136"/>
    </source>
</evidence>
<dbReference type="AlphaFoldDB" id="A0A8K0UQL9"/>
<dbReference type="GO" id="GO:0061817">
    <property type="term" value="P:endoplasmic reticulum-plasma membrane tethering"/>
    <property type="evidence" value="ECO:0007669"/>
    <property type="project" value="InterPro"/>
</dbReference>
<keyword evidence="4" id="KW-0812">Transmembrane</keyword>
<accession>A0A8K0UQL9</accession>
<feature type="domain" description="C2" evidence="12">
    <location>
        <begin position="437"/>
        <end position="563"/>
    </location>
</feature>
<feature type="compositionally biased region" description="Basic and acidic residues" evidence="11">
    <location>
        <begin position="269"/>
        <end position="281"/>
    </location>
</feature>
<evidence type="ECO:0000256" key="9">
    <source>
        <dbReference type="ARBA" id="ARBA00023121"/>
    </source>
</evidence>
<evidence type="ECO:0000256" key="5">
    <source>
        <dbReference type="ARBA" id="ARBA00022737"/>
    </source>
</evidence>
<dbReference type="GO" id="GO:0006869">
    <property type="term" value="P:lipid transport"/>
    <property type="evidence" value="ECO:0007669"/>
    <property type="project" value="UniProtKB-KW"/>
</dbReference>
<feature type="domain" description="C2" evidence="12">
    <location>
        <begin position="622"/>
        <end position="777"/>
    </location>
</feature>
<evidence type="ECO:0000256" key="2">
    <source>
        <dbReference type="ARBA" id="ARBA00022448"/>
    </source>
</evidence>
<evidence type="ECO:0008006" key="16">
    <source>
        <dbReference type="Google" id="ProtNLM"/>
    </source>
</evidence>
<evidence type="ECO:0000256" key="1">
    <source>
        <dbReference type="ARBA" id="ARBA00004586"/>
    </source>
</evidence>
<evidence type="ECO:0000256" key="3">
    <source>
        <dbReference type="ARBA" id="ARBA00022553"/>
    </source>
</evidence>
<feature type="region of interest" description="Disordered" evidence="11">
    <location>
        <begin position="1"/>
        <end position="99"/>
    </location>
</feature>
<keyword evidence="2" id="KW-0813">Transport</keyword>
<reference evidence="14" key="1">
    <citation type="journal article" date="2021" name="New Phytol.">
        <title>Evolutionary innovations through gain and loss of genes in the ectomycorrhizal Boletales.</title>
        <authorList>
            <person name="Wu G."/>
            <person name="Miyauchi S."/>
            <person name="Morin E."/>
            <person name="Kuo A."/>
            <person name="Drula E."/>
            <person name="Varga T."/>
            <person name="Kohler A."/>
            <person name="Feng B."/>
            <person name="Cao Y."/>
            <person name="Lipzen A."/>
            <person name="Daum C."/>
            <person name="Hundley H."/>
            <person name="Pangilinan J."/>
            <person name="Johnson J."/>
            <person name="Barry K."/>
            <person name="LaButti K."/>
            <person name="Ng V."/>
            <person name="Ahrendt S."/>
            <person name="Min B."/>
            <person name="Choi I.G."/>
            <person name="Park H."/>
            <person name="Plett J.M."/>
            <person name="Magnuson J."/>
            <person name="Spatafora J.W."/>
            <person name="Nagy L.G."/>
            <person name="Henrissat B."/>
            <person name="Grigoriev I.V."/>
            <person name="Yang Z.L."/>
            <person name="Xu J."/>
            <person name="Martin F.M."/>
        </authorList>
    </citation>
    <scope>NUCLEOTIDE SEQUENCE</scope>
    <source>
        <strain evidence="14">KKN 215</strain>
    </source>
</reference>
<keyword evidence="15" id="KW-1185">Reference proteome</keyword>
<sequence length="1189" mass="130981">MAHKFAEPYSGKNPVPHIATKLTSLVNPERATEAKASQIQDQSDQKDQQQTEKRASRLAKGHVMRVTDPTTGEELDIRNADDEPDTRNQGENVLDTDFPPPDWAEHKAYVMAVTYQSVLIIAAAYIISPLLARFYTPSLQGTCLSLIPPTILTYVLGFRLRNVSRSDFENRVWHSERMRGLKAGSDVDGNGKVSEEERTKESAEWANALLRGVWPIMNPDLFTSAVDMLEDIMQSSVPSFIHSVRIADIGLGHNAARITAVRSLPDAEMRASNKSQVEAEKAASSGASQEGDDSSGSDISNDEKEALDGDHINLELSFAYRGLPSGSSAASKAGNVHLLVEFFVGIRGVYGARVPVWVEVTGAVGTARARLQLISDPPFVKATMVSLMGLPRITISVIPLAKFLPNVMNLPFVSGFISSAIDTAVAEYVAPKSLTVDLQQLISGDDMKKDTEAIGVLIVHIHRATGVKGMDVDGKSADPYVTLTYSRLGKPLYSTRIVKGDRNPVFEETAVIMVDINTIRLREKLSFQLWDSDRMSVDDMLGVAEIDISDLIHDHGKPIRRISPLIGPSKKERPGSVEYTVGYYGKLLPNQTLMTDGVDPGVPADLRDKPEFKAKQAVALNDLDRAVLVTPPDPEWPSGILSVQIHEIRDLAVRKEGRDVKSIAMKGSGSGKMPRGREGEKGQDDQGQPEEEAEGLPSSYCEISLNDELVYKTRVKPITSSPMFNAGTERFVRDWRKAHVTVAVKDSRLRENDAILGVVMLKLSDLLVNASQITRFYSIEEGIGFGRVRISLLFRPVEAKLPPNLLGFDTGTLEIRDVSVKTDSSRCDSLDLAKCELKVKTTKSDGTEKLSRKAAQKREDGSVVWTHEPQETDQDNVETQCVAMLPVRQRYGSALLLSFKGSSGLKWSSGRQALAVLWLRDIVDNVEGPVQIPLWQAKDGDFSRLKLNYVPPDGDLAGWDSDKEKVWRVGTVEMDMKFVPGISEQHRKLLDGGGTKQKEAWDAFTRERVGGLRENVGDIQVTRDGAARDGSQVSVVSSASAESDKKTSEGKEGQTVERISVQDQTLTDGPVYDMAGDGHGAEDDNDGDRPQMNTMVSTDAVENISLGSKESRSSEDEEEGNGEGKRGLRERFKDWKDHESDLHRDHRGMKQFKPARTATWIKDNVEDGAHAVKERFSMRTRKPDVETEV</sequence>
<evidence type="ECO:0000256" key="11">
    <source>
        <dbReference type="SAM" id="MobiDB-lite"/>
    </source>
</evidence>
<dbReference type="Pfam" id="PF25669">
    <property type="entry name" value="SMP_MUG190-like"/>
    <property type="match status" value="1"/>
</dbReference>
<gene>
    <name evidence="14" type="ORF">BXZ70DRAFT_1071093</name>
</gene>
<dbReference type="Pfam" id="PF25331">
    <property type="entry name" value="C2_Mug190_3rd"/>
    <property type="match status" value="1"/>
</dbReference>
<dbReference type="InterPro" id="IPR037765">
    <property type="entry name" value="C2B_Tricalbin"/>
</dbReference>
<dbReference type="CDD" id="cd04041">
    <property type="entry name" value="C2A_fungal"/>
    <property type="match status" value="1"/>
</dbReference>
<keyword evidence="6" id="KW-0256">Endoplasmic reticulum</keyword>
<feature type="region of interest" description="Disordered" evidence="11">
    <location>
        <begin position="659"/>
        <end position="698"/>
    </location>
</feature>
<comment type="caution">
    <text evidence="14">The sequence shown here is derived from an EMBL/GenBank/DDBJ whole genome shotgun (WGS) entry which is preliminary data.</text>
</comment>
<keyword evidence="10" id="KW-0472">Membrane</keyword>
<dbReference type="InterPro" id="IPR035892">
    <property type="entry name" value="C2_domain_sf"/>
</dbReference>
<evidence type="ECO:0000313" key="15">
    <source>
        <dbReference type="Proteomes" id="UP000813824"/>
    </source>
</evidence>
<organism evidence="14 15">
    <name type="scientific">Cristinia sonorae</name>
    <dbReference type="NCBI Taxonomy" id="1940300"/>
    <lineage>
        <taxon>Eukaryota</taxon>
        <taxon>Fungi</taxon>
        <taxon>Dikarya</taxon>
        <taxon>Basidiomycota</taxon>
        <taxon>Agaricomycotina</taxon>
        <taxon>Agaricomycetes</taxon>
        <taxon>Agaricomycetidae</taxon>
        <taxon>Agaricales</taxon>
        <taxon>Pleurotineae</taxon>
        <taxon>Stephanosporaceae</taxon>
        <taxon>Cristinia</taxon>
    </lineage>
</organism>
<keyword evidence="7" id="KW-1133">Transmembrane helix</keyword>
<feature type="compositionally biased region" description="Basic and acidic residues" evidence="11">
    <location>
        <begin position="1122"/>
        <end position="1144"/>
    </location>
</feature>
<dbReference type="OrthoDB" id="419768at2759"/>
<evidence type="ECO:0000256" key="8">
    <source>
        <dbReference type="ARBA" id="ARBA00023055"/>
    </source>
</evidence>
<dbReference type="SMART" id="SM00239">
    <property type="entry name" value="C2"/>
    <property type="match status" value="2"/>
</dbReference>
<dbReference type="Pfam" id="PF00168">
    <property type="entry name" value="C2"/>
    <property type="match status" value="2"/>
</dbReference>
<dbReference type="InterPro" id="IPR057349">
    <property type="entry name" value="C2_Mug190_3rd"/>
</dbReference>
<evidence type="ECO:0000256" key="6">
    <source>
        <dbReference type="ARBA" id="ARBA00022824"/>
    </source>
</evidence>
<dbReference type="CDD" id="cd04052">
    <property type="entry name" value="C2B_Tricalbin-like"/>
    <property type="match status" value="1"/>
</dbReference>
<dbReference type="GO" id="GO:0005789">
    <property type="term" value="C:endoplasmic reticulum membrane"/>
    <property type="evidence" value="ECO:0007669"/>
    <property type="project" value="UniProtKB-SubCell"/>
</dbReference>
<name>A0A8K0UQL9_9AGAR</name>
<feature type="domain" description="SMP-LTD" evidence="13">
    <location>
        <begin position="199"/>
        <end position="439"/>
    </location>
</feature>
<feature type="compositionally biased region" description="Low complexity" evidence="11">
    <location>
        <begin position="1031"/>
        <end position="1041"/>
    </location>
</feature>
<dbReference type="Gene3D" id="2.60.40.150">
    <property type="entry name" value="C2 domain"/>
    <property type="match status" value="2"/>
</dbReference>